<name>A0A4Q7U7I2_PSEST</name>
<feature type="compositionally biased region" description="Basic and acidic residues" evidence="1">
    <location>
        <begin position="268"/>
        <end position="305"/>
    </location>
</feature>
<protein>
    <submittedName>
        <fullName evidence="2">Uncharacterized protein</fullName>
    </submittedName>
</protein>
<dbReference type="EMBL" id="SHKL01000002">
    <property type="protein sequence ID" value="RZT75504.1"/>
    <property type="molecule type" value="Genomic_DNA"/>
</dbReference>
<evidence type="ECO:0000256" key="1">
    <source>
        <dbReference type="SAM" id="MobiDB-lite"/>
    </source>
</evidence>
<feature type="region of interest" description="Disordered" evidence="1">
    <location>
        <begin position="56"/>
        <end position="82"/>
    </location>
</feature>
<accession>A0A4Q7U7I2</accession>
<sequence length="441" mass="47788">MSESQSAGVELIACEMPGCVHVIEYAGVGRKPKYCTRVVDGVVHNRLNAQKVRNGTLTLPAPGSRPERSDINDGEGPGSVPRPVSLARAGIEAIRDEIGSQLTAHQTWMSGATARLEELLAAATDPDAAAAEVAAAHREARTRIDAAEASAEDALARARAAEADATAAATGRAEAETAAEDALAERDELTEQRDRYAGLLADRDAELDTVRARLDEADLAHRQAVAERDQLAEQLTAARSERDRATAALAELREAHDALRAQYQQAQAERDTARTELTAARDDAAAQRRRAETLDRDRYAAEQARDSLTTELATARARTDDLAQAAAEARTAQAVTAAENTALTRQLAHDVEVERRHGEERLADLRERHADELRALRERDDGPAPPDTTRPDTALPDPDPAATTTKAPRTRRRTTTDRSADRSPRKARRRPGPEQTPDPQE</sequence>
<dbReference type="RefSeq" id="WP_130295397.1">
    <property type="nucleotide sequence ID" value="NZ_SHKL01000002.1"/>
</dbReference>
<dbReference type="OrthoDB" id="3579638at2"/>
<feature type="compositionally biased region" description="Basic and acidic residues" evidence="1">
    <location>
        <begin position="414"/>
        <end position="424"/>
    </location>
</feature>
<evidence type="ECO:0000313" key="3">
    <source>
        <dbReference type="Proteomes" id="UP000291591"/>
    </source>
</evidence>
<feature type="region of interest" description="Disordered" evidence="1">
    <location>
        <begin position="264"/>
        <end position="305"/>
    </location>
</feature>
<reference evidence="2 3" key="1">
    <citation type="submission" date="2019-02" db="EMBL/GenBank/DDBJ databases">
        <title>Sequencing the genomes of 1000 actinobacteria strains.</title>
        <authorList>
            <person name="Klenk H.-P."/>
        </authorList>
    </citation>
    <scope>NUCLEOTIDE SEQUENCE [LARGE SCALE GENOMIC DNA]</scope>
    <source>
        <strain evidence="2 3">DSM 45779</strain>
    </source>
</reference>
<gene>
    <name evidence="2" type="ORF">EV383_6245</name>
</gene>
<comment type="caution">
    <text evidence="2">The sequence shown here is derived from an EMBL/GenBank/DDBJ whole genome shotgun (WGS) entry which is preliminary data.</text>
</comment>
<evidence type="ECO:0000313" key="2">
    <source>
        <dbReference type="EMBL" id="RZT75504.1"/>
    </source>
</evidence>
<dbReference type="Proteomes" id="UP000291591">
    <property type="component" value="Unassembled WGS sequence"/>
</dbReference>
<keyword evidence="3" id="KW-1185">Reference proteome</keyword>
<proteinExistence type="predicted"/>
<feature type="region of interest" description="Disordered" evidence="1">
    <location>
        <begin position="375"/>
        <end position="441"/>
    </location>
</feature>
<organism evidence="2 3">
    <name type="scientific">Pseudonocardia sediminis</name>
    <dbReference type="NCBI Taxonomy" id="1397368"/>
    <lineage>
        <taxon>Bacteria</taxon>
        <taxon>Bacillati</taxon>
        <taxon>Actinomycetota</taxon>
        <taxon>Actinomycetes</taxon>
        <taxon>Pseudonocardiales</taxon>
        <taxon>Pseudonocardiaceae</taxon>
        <taxon>Pseudonocardia</taxon>
    </lineage>
</organism>
<feature type="compositionally biased region" description="Low complexity" evidence="1">
    <location>
        <begin position="391"/>
        <end position="407"/>
    </location>
</feature>
<dbReference type="AlphaFoldDB" id="A0A4Q7U7I2"/>